<sequence>MVHQTTVKSRVIFILWIDNEIKISHHCPRADMPVPNLLQLPQEVGFLHSPMRPIDPRVPPRVALHSNTDSDRMGREQRRLILPKKRQQVRLPTKQGNNGRHVLTGQRLLEEANVSRQRLVPNGFTLVGQTEARNKELLLPADRRTSPTPLSHPSATTNRLGRRPLQTTSFTNHRGAGRGDRQHRRQRALTSNSEFTKIAWDGLLLPAHRRRGRRGERNRRSREKGRSRHSRNGGCRRDGDTKRV</sequence>
<feature type="compositionally biased region" description="Basic residues" evidence="1">
    <location>
        <begin position="209"/>
        <end position="231"/>
    </location>
</feature>
<evidence type="ECO:0000256" key="1">
    <source>
        <dbReference type="SAM" id="MobiDB-lite"/>
    </source>
</evidence>
<reference evidence="2" key="2">
    <citation type="submission" date="2017-06" db="EMBL/GenBank/DDBJ databases">
        <title>WGS assembly of Brachypodium distachyon.</title>
        <authorList>
            <consortium name="The International Brachypodium Initiative"/>
            <person name="Lucas S."/>
            <person name="Harmon-Smith M."/>
            <person name="Lail K."/>
            <person name="Tice H."/>
            <person name="Grimwood J."/>
            <person name="Bruce D."/>
            <person name="Barry K."/>
            <person name="Shu S."/>
            <person name="Lindquist E."/>
            <person name="Wang M."/>
            <person name="Pitluck S."/>
            <person name="Vogel J.P."/>
            <person name="Garvin D.F."/>
            <person name="Mockler T.C."/>
            <person name="Schmutz J."/>
            <person name="Rokhsar D."/>
            <person name="Bevan M.W."/>
        </authorList>
    </citation>
    <scope>NUCLEOTIDE SEQUENCE</scope>
    <source>
        <strain evidence="2">Bd21</strain>
    </source>
</reference>
<feature type="region of interest" description="Disordered" evidence="1">
    <location>
        <begin position="209"/>
        <end position="244"/>
    </location>
</feature>
<feature type="compositionally biased region" description="Polar residues" evidence="1">
    <location>
        <begin position="146"/>
        <end position="172"/>
    </location>
</feature>
<evidence type="ECO:0000313" key="2">
    <source>
        <dbReference type="EMBL" id="PNT67153.1"/>
    </source>
</evidence>
<feature type="compositionally biased region" description="Basic and acidic residues" evidence="1">
    <location>
        <begin position="235"/>
        <end position="244"/>
    </location>
</feature>
<name>A0A2K2CYP9_BRADI</name>
<keyword evidence="4" id="KW-1185">Reference proteome</keyword>
<reference evidence="2 3" key="1">
    <citation type="journal article" date="2010" name="Nature">
        <title>Genome sequencing and analysis of the model grass Brachypodium distachyon.</title>
        <authorList>
            <consortium name="International Brachypodium Initiative"/>
        </authorList>
    </citation>
    <scope>NUCLEOTIDE SEQUENCE [LARGE SCALE GENOMIC DNA]</scope>
    <source>
        <strain evidence="2 3">Bd21</strain>
    </source>
</reference>
<dbReference type="Proteomes" id="UP000008810">
    <property type="component" value="Chromosome 3"/>
</dbReference>
<evidence type="ECO:0000313" key="4">
    <source>
        <dbReference type="Proteomes" id="UP000008810"/>
    </source>
</evidence>
<dbReference type="EnsemblPlants" id="PNT67153">
    <property type="protein sequence ID" value="PNT67153"/>
    <property type="gene ID" value="BRADI_3g21505v3"/>
</dbReference>
<dbReference type="EMBL" id="CM000882">
    <property type="protein sequence ID" value="PNT67153.1"/>
    <property type="molecule type" value="Genomic_DNA"/>
</dbReference>
<dbReference type="Gramene" id="PNT67153">
    <property type="protein sequence ID" value="PNT67153"/>
    <property type="gene ID" value="BRADI_3g21505v3"/>
</dbReference>
<reference evidence="3" key="3">
    <citation type="submission" date="2018-08" db="UniProtKB">
        <authorList>
            <consortium name="EnsemblPlants"/>
        </authorList>
    </citation>
    <scope>IDENTIFICATION</scope>
    <source>
        <strain evidence="3">cv. Bd21</strain>
    </source>
</reference>
<dbReference type="AlphaFoldDB" id="A0A2K2CYP9"/>
<accession>A0A2K2CYP9</accession>
<evidence type="ECO:0000313" key="3">
    <source>
        <dbReference type="EnsemblPlants" id="PNT67153"/>
    </source>
</evidence>
<organism evidence="2">
    <name type="scientific">Brachypodium distachyon</name>
    <name type="common">Purple false brome</name>
    <name type="synonym">Trachynia distachya</name>
    <dbReference type="NCBI Taxonomy" id="15368"/>
    <lineage>
        <taxon>Eukaryota</taxon>
        <taxon>Viridiplantae</taxon>
        <taxon>Streptophyta</taxon>
        <taxon>Embryophyta</taxon>
        <taxon>Tracheophyta</taxon>
        <taxon>Spermatophyta</taxon>
        <taxon>Magnoliopsida</taxon>
        <taxon>Liliopsida</taxon>
        <taxon>Poales</taxon>
        <taxon>Poaceae</taxon>
        <taxon>BOP clade</taxon>
        <taxon>Pooideae</taxon>
        <taxon>Stipodae</taxon>
        <taxon>Brachypodieae</taxon>
        <taxon>Brachypodium</taxon>
    </lineage>
</organism>
<dbReference type="InParanoid" id="A0A2K2CYP9"/>
<feature type="region of interest" description="Disordered" evidence="1">
    <location>
        <begin position="137"/>
        <end position="191"/>
    </location>
</feature>
<proteinExistence type="predicted"/>
<gene>
    <name evidence="2" type="ORF">BRADI_3g21505v3</name>
</gene>
<protein>
    <submittedName>
        <fullName evidence="2 3">Uncharacterized protein</fullName>
    </submittedName>
</protein>